<sequence>MKFFRSIVKPTPQPGRLTHRKPPLSQHHSPTAQAEHRAASGPGAAAAGASDGAAGASASAEGSSAGKSSSGLSAGGSASGAAAAAAALGGGAWTGAKLPSIPGATMTNGALELGINWGTLHGRAEEDPVRVVDHVEEPLLVICRARGLVEVCEDVVVALELVELEDVEVVEDDVGAEDTLDYVFGLPGELAEVGVGEGEDGNCAAAVDDLSQVGLGEEGVELGEVGILFEDAVLLFGLVFLRWSLWLVLGY</sequence>
<name>A0A5A7Q5Q4_STRAF</name>
<comment type="caution">
    <text evidence="2">The sequence shown here is derived from an EMBL/GenBank/DDBJ whole genome shotgun (WGS) entry which is preliminary data.</text>
</comment>
<dbReference type="EMBL" id="BKCP01005738">
    <property type="protein sequence ID" value="GER39777.1"/>
    <property type="molecule type" value="Genomic_DNA"/>
</dbReference>
<evidence type="ECO:0000313" key="3">
    <source>
        <dbReference type="Proteomes" id="UP000325081"/>
    </source>
</evidence>
<organism evidence="2 3">
    <name type="scientific">Striga asiatica</name>
    <name type="common">Asiatic witchweed</name>
    <name type="synonym">Buchnera asiatica</name>
    <dbReference type="NCBI Taxonomy" id="4170"/>
    <lineage>
        <taxon>Eukaryota</taxon>
        <taxon>Viridiplantae</taxon>
        <taxon>Streptophyta</taxon>
        <taxon>Embryophyta</taxon>
        <taxon>Tracheophyta</taxon>
        <taxon>Spermatophyta</taxon>
        <taxon>Magnoliopsida</taxon>
        <taxon>eudicotyledons</taxon>
        <taxon>Gunneridae</taxon>
        <taxon>Pentapetalae</taxon>
        <taxon>asterids</taxon>
        <taxon>lamiids</taxon>
        <taxon>Lamiales</taxon>
        <taxon>Orobanchaceae</taxon>
        <taxon>Buchnereae</taxon>
        <taxon>Striga</taxon>
    </lineage>
</organism>
<feature type="region of interest" description="Disordered" evidence="1">
    <location>
        <begin position="1"/>
        <end position="76"/>
    </location>
</feature>
<evidence type="ECO:0000256" key="1">
    <source>
        <dbReference type="SAM" id="MobiDB-lite"/>
    </source>
</evidence>
<reference evidence="3" key="1">
    <citation type="journal article" date="2019" name="Curr. Biol.">
        <title>Genome Sequence of Striga asiatica Provides Insight into the Evolution of Plant Parasitism.</title>
        <authorList>
            <person name="Yoshida S."/>
            <person name="Kim S."/>
            <person name="Wafula E.K."/>
            <person name="Tanskanen J."/>
            <person name="Kim Y.M."/>
            <person name="Honaas L."/>
            <person name="Yang Z."/>
            <person name="Spallek T."/>
            <person name="Conn C.E."/>
            <person name="Ichihashi Y."/>
            <person name="Cheong K."/>
            <person name="Cui S."/>
            <person name="Der J.P."/>
            <person name="Gundlach H."/>
            <person name="Jiao Y."/>
            <person name="Hori C."/>
            <person name="Ishida J.K."/>
            <person name="Kasahara H."/>
            <person name="Kiba T."/>
            <person name="Kim M.S."/>
            <person name="Koo N."/>
            <person name="Laohavisit A."/>
            <person name="Lee Y.H."/>
            <person name="Lumba S."/>
            <person name="McCourt P."/>
            <person name="Mortimer J.C."/>
            <person name="Mutuku J.M."/>
            <person name="Nomura T."/>
            <person name="Sasaki-Sekimoto Y."/>
            <person name="Seto Y."/>
            <person name="Wang Y."/>
            <person name="Wakatake T."/>
            <person name="Sakakibara H."/>
            <person name="Demura T."/>
            <person name="Yamaguchi S."/>
            <person name="Yoneyama K."/>
            <person name="Manabe R.I."/>
            <person name="Nelson D.C."/>
            <person name="Schulman A.H."/>
            <person name="Timko M.P."/>
            <person name="dePamphilis C.W."/>
            <person name="Choi D."/>
            <person name="Shirasu K."/>
        </authorList>
    </citation>
    <scope>NUCLEOTIDE SEQUENCE [LARGE SCALE GENOMIC DNA]</scope>
    <source>
        <strain evidence="3">cv. UVA1</strain>
    </source>
</reference>
<gene>
    <name evidence="2" type="ORF">STAS_16419</name>
</gene>
<accession>A0A5A7Q5Q4</accession>
<dbReference type="GO" id="GO:0016740">
    <property type="term" value="F:transferase activity"/>
    <property type="evidence" value="ECO:0007669"/>
    <property type="project" value="UniProtKB-KW"/>
</dbReference>
<dbReference type="Proteomes" id="UP000325081">
    <property type="component" value="Unassembled WGS sequence"/>
</dbReference>
<protein>
    <submittedName>
        <fullName evidence="2">Succinyl-CoA:3-ketoacid coenzyme A transferase 2</fullName>
    </submittedName>
</protein>
<proteinExistence type="predicted"/>
<evidence type="ECO:0000313" key="2">
    <source>
        <dbReference type="EMBL" id="GER39777.1"/>
    </source>
</evidence>
<keyword evidence="2" id="KW-0808">Transferase</keyword>
<feature type="compositionally biased region" description="Low complexity" evidence="1">
    <location>
        <begin position="39"/>
        <end position="72"/>
    </location>
</feature>
<dbReference type="AlphaFoldDB" id="A0A5A7Q5Q4"/>
<keyword evidence="3" id="KW-1185">Reference proteome</keyword>